<evidence type="ECO:0000313" key="2">
    <source>
        <dbReference type="EMBL" id="QBZ63348.1"/>
    </source>
</evidence>
<feature type="signal peptide" evidence="1">
    <location>
        <begin position="1"/>
        <end position="22"/>
    </location>
</feature>
<reference evidence="2 3" key="1">
    <citation type="journal article" date="2019" name="Mol. Biol. Evol.">
        <title>Blast fungal genomes show frequent chromosomal changes, gene gains and losses, and effector gene turnover.</title>
        <authorList>
            <person name="Gomez Luciano L.B."/>
            <person name="Jason Tsai I."/>
            <person name="Chuma I."/>
            <person name="Tosa Y."/>
            <person name="Chen Y.H."/>
            <person name="Li J.Y."/>
            <person name="Li M.Y."/>
            <person name="Jade Lu M.Y."/>
            <person name="Nakayashiki H."/>
            <person name="Li W.H."/>
        </authorList>
    </citation>
    <scope>NUCLEOTIDE SEQUENCE [LARGE SCALE GENOMIC DNA]</scope>
    <source>
        <strain evidence="2">MZ5-1-6</strain>
    </source>
</reference>
<evidence type="ECO:0000313" key="3">
    <source>
        <dbReference type="Proteomes" id="UP000294847"/>
    </source>
</evidence>
<protein>
    <submittedName>
        <fullName evidence="2">Uncharacterized protein</fullName>
    </submittedName>
</protein>
<feature type="chain" id="PRO_5020183624" evidence="1">
    <location>
        <begin position="23"/>
        <end position="142"/>
    </location>
</feature>
<gene>
    <name evidence="2" type="ORF">PoMZ_12246</name>
</gene>
<keyword evidence="1" id="KW-0732">Signal</keyword>
<sequence length="142" mass="16389">MVSTKAFFTWLTAAALYAQTEAGRGPPRPPDCLLDIRLTRPTPRGEPGWEQLVKANIEYHSGKDATGFGYIEGYEWNVTADSNCKLLETFCNHPHQPVKFFSYRRKDVTSIPATVSTRSKMAWKHLKQQVKDYDTKIPWYYR</sequence>
<accession>A0A4V1C7G9</accession>
<evidence type="ECO:0000256" key="1">
    <source>
        <dbReference type="SAM" id="SignalP"/>
    </source>
</evidence>
<dbReference type="Proteomes" id="UP000294847">
    <property type="component" value="Chromosome 5"/>
</dbReference>
<dbReference type="AlphaFoldDB" id="A0A4V1C7G9"/>
<organism evidence="2 3">
    <name type="scientific">Pyricularia oryzae</name>
    <name type="common">Rice blast fungus</name>
    <name type="synonym">Magnaporthe oryzae</name>
    <dbReference type="NCBI Taxonomy" id="318829"/>
    <lineage>
        <taxon>Eukaryota</taxon>
        <taxon>Fungi</taxon>
        <taxon>Dikarya</taxon>
        <taxon>Ascomycota</taxon>
        <taxon>Pezizomycotina</taxon>
        <taxon>Sordariomycetes</taxon>
        <taxon>Sordariomycetidae</taxon>
        <taxon>Magnaporthales</taxon>
        <taxon>Pyriculariaceae</taxon>
        <taxon>Pyricularia</taxon>
    </lineage>
</organism>
<dbReference type="EMBL" id="CP034208">
    <property type="protein sequence ID" value="QBZ63348.1"/>
    <property type="molecule type" value="Genomic_DNA"/>
</dbReference>
<proteinExistence type="predicted"/>
<name>A0A4V1C7G9_PYROR</name>